<protein>
    <submittedName>
        <fullName evidence="1">Uncharacterized protein</fullName>
    </submittedName>
</protein>
<evidence type="ECO:0000313" key="2">
    <source>
        <dbReference type="Proteomes" id="UP001526201"/>
    </source>
</evidence>
<dbReference type="Proteomes" id="UP001526201">
    <property type="component" value="Unassembled WGS sequence"/>
</dbReference>
<gene>
    <name evidence="1" type="ORF">H7J73_10820</name>
</gene>
<comment type="caution">
    <text evidence="1">The sequence shown here is derived from an EMBL/GenBank/DDBJ whole genome shotgun (WGS) entry which is preliminary data.</text>
</comment>
<dbReference type="EMBL" id="JACKTY010000025">
    <property type="protein sequence ID" value="MCV7226523.1"/>
    <property type="molecule type" value="Genomic_DNA"/>
</dbReference>
<sequence length="116" mass="12680">MLDQGPDDAEEVVATLLNVVFPSAITRRNNDVLPFAIVRTLDGKEDVECGTADAVVNVRVVCDKRLGEVAAAVQCSNVHRQMLEQSQYLDDIVLASGRMASVDFVRVVSWDCPQFG</sequence>
<evidence type="ECO:0000313" key="1">
    <source>
        <dbReference type="EMBL" id="MCV7226523.1"/>
    </source>
</evidence>
<organism evidence="1 2">
    <name type="scientific">Mycolicibacterium komossense</name>
    <dbReference type="NCBI Taxonomy" id="1779"/>
    <lineage>
        <taxon>Bacteria</taxon>
        <taxon>Bacillati</taxon>
        <taxon>Actinomycetota</taxon>
        <taxon>Actinomycetes</taxon>
        <taxon>Mycobacteriales</taxon>
        <taxon>Mycobacteriaceae</taxon>
        <taxon>Mycolicibacterium</taxon>
    </lineage>
</organism>
<accession>A0ABT3CAL9</accession>
<keyword evidence="2" id="KW-1185">Reference proteome</keyword>
<name>A0ABT3CAL9_9MYCO</name>
<reference evidence="1 2" key="1">
    <citation type="journal article" date="2022" name="BMC Genomics">
        <title>Comparative genome analysis of mycobacteria focusing on tRNA and non-coding RNA.</title>
        <authorList>
            <person name="Behra P.R.K."/>
            <person name="Pettersson B.M.F."/>
            <person name="Ramesh M."/>
            <person name="Das S."/>
            <person name="Dasgupta S."/>
            <person name="Kirsebom L.A."/>
        </authorList>
    </citation>
    <scope>NUCLEOTIDE SEQUENCE [LARGE SCALE GENOMIC DNA]</scope>
    <source>
        <strain evidence="1 2">DSM 44078</strain>
    </source>
</reference>
<proteinExistence type="predicted"/>
<dbReference type="RefSeq" id="WP_264067385.1">
    <property type="nucleotide sequence ID" value="NZ_JACKTY010000025.1"/>
</dbReference>